<dbReference type="Proteomes" id="UP000886501">
    <property type="component" value="Unassembled WGS sequence"/>
</dbReference>
<evidence type="ECO:0000313" key="2">
    <source>
        <dbReference type="Proteomes" id="UP000886501"/>
    </source>
</evidence>
<dbReference type="EMBL" id="MU117970">
    <property type="protein sequence ID" value="KAF9652234.1"/>
    <property type="molecule type" value="Genomic_DNA"/>
</dbReference>
<keyword evidence="2" id="KW-1185">Reference proteome</keyword>
<sequence>MDQLTNTERLLLAQAVYQEGANDWSKVSQIISNHPLIGRPKSYFSPSTCSSIYTSMIHAAGLDSMGKDNARPRADVNRKLAEVHYTARVTELRDLIFQEETRFKTVLTEIDEIRSGLWDGRIKASLGIVSQEPAPEAPIAQDVPEVLEEPTNEVEDVSMIDAEPPRQQDEPIIIDDSDATTDEPLVTQQVSQAMEEEEVDLHLTPNSVPPSPKPTKGVVTVQEDVEVGNEEPAQPVHQEVEPQSPFTEQGLEEQDAEDMAKPDETPTLPAPPEMAPADDEPEQEEAQEAVTSEKDEPETGVQARRGKRKAEVEADPKREKKKSREISEPLEESEPEPAPTKKRRVTTSEGTSRAFQNVISLLHDQICQLRNGSIFHGPVKVSDAPDYYEIVKRPIDLKAIKTRIRDGQITNSLEYQRDIFLMFANSMMYNRPDSDLYKMAEEMMLESEQLINQFRQTESWNQ</sequence>
<gene>
    <name evidence="1" type="ORF">BDM02DRAFT_3183943</name>
</gene>
<name>A0ACB6ZRM9_THEGA</name>
<accession>A0ACB6ZRM9</accession>
<protein>
    <submittedName>
        <fullName evidence="1">Uncharacterized protein</fullName>
    </submittedName>
</protein>
<evidence type="ECO:0000313" key="1">
    <source>
        <dbReference type="EMBL" id="KAF9652234.1"/>
    </source>
</evidence>
<proteinExistence type="predicted"/>
<reference evidence="1" key="1">
    <citation type="submission" date="2019-10" db="EMBL/GenBank/DDBJ databases">
        <authorList>
            <consortium name="DOE Joint Genome Institute"/>
            <person name="Kuo A."/>
            <person name="Miyauchi S."/>
            <person name="Kiss E."/>
            <person name="Drula E."/>
            <person name="Kohler A."/>
            <person name="Sanchez-Garcia M."/>
            <person name="Andreopoulos B."/>
            <person name="Barry K.W."/>
            <person name="Bonito G."/>
            <person name="Buee M."/>
            <person name="Carver A."/>
            <person name="Chen C."/>
            <person name="Cichocki N."/>
            <person name="Clum A."/>
            <person name="Culley D."/>
            <person name="Crous P.W."/>
            <person name="Fauchery L."/>
            <person name="Girlanda M."/>
            <person name="Hayes R."/>
            <person name="Keri Z."/>
            <person name="Labutti K."/>
            <person name="Lipzen A."/>
            <person name="Lombard V."/>
            <person name="Magnuson J."/>
            <person name="Maillard F."/>
            <person name="Morin E."/>
            <person name="Murat C."/>
            <person name="Nolan M."/>
            <person name="Ohm R."/>
            <person name="Pangilinan J."/>
            <person name="Pereira M."/>
            <person name="Perotto S."/>
            <person name="Peter M."/>
            <person name="Riley R."/>
            <person name="Sitrit Y."/>
            <person name="Stielow B."/>
            <person name="Szollosi G."/>
            <person name="Zifcakova L."/>
            <person name="Stursova M."/>
            <person name="Spatafora J.W."/>
            <person name="Tedersoo L."/>
            <person name="Vaario L.-M."/>
            <person name="Yamada A."/>
            <person name="Yan M."/>
            <person name="Wang P."/>
            <person name="Xu J."/>
            <person name="Bruns T."/>
            <person name="Baldrian P."/>
            <person name="Vilgalys R."/>
            <person name="Henrissat B."/>
            <person name="Grigoriev I.V."/>
            <person name="Hibbett D."/>
            <person name="Nagy L.G."/>
            <person name="Martin F.M."/>
        </authorList>
    </citation>
    <scope>NUCLEOTIDE SEQUENCE</scope>
    <source>
        <strain evidence="1">P2</strain>
    </source>
</reference>
<reference evidence="1" key="2">
    <citation type="journal article" date="2020" name="Nat. Commun.">
        <title>Large-scale genome sequencing of mycorrhizal fungi provides insights into the early evolution of symbiotic traits.</title>
        <authorList>
            <person name="Miyauchi S."/>
            <person name="Kiss E."/>
            <person name="Kuo A."/>
            <person name="Drula E."/>
            <person name="Kohler A."/>
            <person name="Sanchez-Garcia M."/>
            <person name="Morin E."/>
            <person name="Andreopoulos B."/>
            <person name="Barry K.W."/>
            <person name="Bonito G."/>
            <person name="Buee M."/>
            <person name="Carver A."/>
            <person name="Chen C."/>
            <person name="Cichocki N."/>
            <person name="Clum A."/>
            <person name="Culley D."/>
            <person name="Crous P.W."/>
            <person name="Fauchery L."/>
            <person name="Girlanda M."/>
            <person name="Hayes R.D."/>
            <person name="Keri Z."/>
            <person name="LaButti K."/>
            <person name="Lipzen A."/>
            <person name="Lombard V."/>
            <person name="Magnuson J."/>
            <person name="Maillard F."/>
            <person name="Murat C."/>
            <person name="Nolan M."/>
            <person name="Ohm R.A."/>
            <person name="Pangilinan J."/>
            <person name="Pereira M.F."/>
            <person name="Perotto S."/>
            <person name="Peter M."/>
            <person name="Pfister S."/>
            <person name="Riley R."/>
            <person name="Sitrit Y."/>
            <person name="Stielow J.B."/>
            <person name="Szollosi G."/>
            <person name="Zifcakova L."/>
            <person name="Stursova M."/>
            <person name="Spatafora J.W."/>
            <person name="Tedersoo L."/>
            <person name="Vaario L.M."/>
            <person name="Yamada A."/>
            <person name="Yan M."/>
            <person name="Wang P."/>
            <person name="Xu J."/>
            <person name="Bruns T."/>
            <person name="Baldrian P."/>
            <person name="Vilgalys R."/>
            <person name="Dunand C."/>
            <person name="Henrissat B."/>
            <person name="Grigoriev I.V."/>
            <person name="Hibbett D."/>
            <person name="Nagy L.G."/>
            <person name="Martin F.M."/>
        </authorList>
    </citation>
    <scope>NUCLEOTIDE SEQUENCE</scope>
    <source>
        <strain evidence="1">P2</strain>
    </source>
</reference>
<organism evidence="1 2">
    <name type="scientific">Thelephora ganbajun</name>
    <name type="common">Ganba fungus</name>
    <dbReference type="NCBI Taxonomy" id="370292"/>
    <lineage>
        <taxon>Eukaryota</taxon>
        <taxon>Fungi</taxon>
        <taxon>Dikarya</taxon>
        <taxon>Basidiomycota</taxon>
        <taxon>Agaricomycotina</taxon>
        <taxon>Agaricomycetes</taxon>
        <taxon>Thelephorales</taxon>
        <taxon>Thelephoraceae</taxon>
        <taxon>Thelephora</taxon>
    </lineage>
</organism>
<comment type="caution">
    <text evidence="1">The sequence shown here is derived from an EMBL/GenBank/DDBJ whole genome shotgun (WGS) entry which is preliminary data.</text>
</comment>